<dbReference type="RefSeq" id="WP_179664294.1">
    <property type="nucleotide sequence ID" value="NZ_JACCBG010000001.1"/>
</dbReference>
<dbReference type="EMBL" id="JACCBG010000001">
    <property type="protein sequence ID" value="NYD42690.1"/>
    <property type="molecule type" value="Genomic_DNA"/>
</dbReference>
<evidence type="ECO:0000313" key="2">
    <source>
        <dbReference type="Proteomes" id="UP000535511"/>
    </source>
</evidence>
<dbReference type="SUPFAM" id="SSF89360">
    <property type="entry name" value="HesB-like domain"/>
    <property type="match status" value="1"/>
</dbReference>
<dbReference type="Gene3D" id="2.60.300.12">
    <property type="entry name" value="HesB-like domain"/>
    <property type="match status" value="1"/>
</dbReference>
<evidence type="ECO:0000313" key="1">
    <source>
        <dbReference type="EMBL" id="NYD42690.1"/>
    </source>
</evidence>
<name>A0A7Y9E7P6_9ACTN</name>
<dbReference type="AlphaFoldDB" id="A0A7Y9E7P6"/>
<sequence length="94" mass="10250">MLTLTENARDILRKVPHQPELGPGAGLRISRSQAGDGVFLTSLTHAPRRGDEVLDDDGARVFLGPLAAERYDGGRLDARTDPQGRIEFVVRRAS</sequence>
<dbReference type="Proteomes" id="UP000535511">
    <property type="component" value="Unassembled WGS sequence"/>
</dbReference>
<dbReference type="InterPro" id="IPR035903">
    <property type="entry name" value="HesB-like_dom_sf"/>
</dbReference>
<accession>A0A7Y9E7P6</accession>
<protein>
    <submittedName>
        <fullName evidence="1">Fe-S cluster assembly iron-binding protein IscA</fullName>
    </submittedName>
</protein>
<organism evidence="1 2">
    <name type="scientific">Nocardioides panaciterrulae</name>
    <dbReference type="NCBI Taxonomy" id="661492"/>
    <lineage>
        <taxon>Bacteria</taxon>
        <taxon>Bacillati</taxon>
        <taxon>Actinomycetota</taxon>
        <taxon>Actinomycetes</taxon>
        <taxon>Propionibacteriales</taxon>
        <taxon>Nocardioidaceae</taxon>
        <taxon>Nocardioides</taxon>
    </lineage>
</organism>
<reference evidence="1 2" key="1">
    <citation type="submission" date="2020-07" db="EMBL/GenBank/DDBJ databases">
        <title>Sequencing the genomes of 1000 actinobacteria strains.</title>
        <authorList>
            <person name="Klenk H.-P."/>
        </authorList>
    </citation>
    <scope>NUCLEOTIDE SEQUENCE [LARGE SCALE GENOMIC DNA]</scope>
    <source>
        <strain evidence="1 2">DSM 21350</strain>
    </source>
</reference>
<proteinExistence type="predicted"/>
<gene>
    <name evidence="1" type="ORF">BJZ21_002773</name>
</gene>
<comment type="caution">
    <text evidence="1">The sequence shown here is derived from an EMBL/GenBank/DDBJ whole genome shotgun (WGS) entry which is preliminary data.</text>
</comment>
<keyword evidence="2" id="KW-1185">Reference proteome</keyword>